<gene>
    <name evidence="4" type="ORF">UFOPK3139_03169</name>
    <name evidence="5" type="ORF">UFOPK3967_02687</name>
</gene>
<dbReference type="InterPro" id="IPR023158">
    <property type="entry name" value="YerB-like_sf"/>
</dbReference>
<dbReference type="EMBL" id="CAFBOS010000225">
    <property type="protein sequence ID" value="CAB5019793.1"/>
    <property type="molecule type" value="Genomic_DNA"/>
</dbReference>
<evidence type="ECO:0000313" key="5">
    <source>
        <dbReference type="EMBL" id="CAB5019793.1"/>
    </source>
</evidence>
<dbReference type="EMBL" id="CAFABA010000225">
    <property type="protein sequence ID" value="CAB4836725.1"/>
    <property type="molecule type" value="Genomic_DNA"/>
</dbReference>
<dbReference type="Pfam" id="PF17479">
    <property type="entry name" value="DUF3048_C"/>
    <property type="match status" value="1"/>
</dbReference>
<sequence length="507" mass="54731">MQLNSRSRSVSNRGLLALASVIIALLAMVPFGPTASAQDSAGQLDQLKSKNRDLDNKIAAEDKNIADADAAIASIARGVQKATVELDLLADKYARVVDGRREPARTRVAFAIDAYVRGDPLLASVLEDLLNATSQTEDIAQREMYRAVVADAERRLIAIDQQLRDLAGKVTAQQAATKSVRDQLGAAQEKRRNAAENRQKYAADRADVQRQIEEINARLTRSVLTGTATFEDPNRPAIVIKIDNVDAARPQVGINQADVVFEEEVEGGLTRLAAVFHSRGSDPVGPIRSVRTTDVHLFANLNKPLFVSSGGNAGTRAELLDSTLIDAGPTDYPANFYREDRTPPHNYFSRTSDIWSTAAGKGGRPPALFSFRAADAPRPAVAIDASGVDITFGSTRLSYVWNGKGWARTQNNRSHVDAAGVQVAPTNVIVQFTQYGRSPADENSPEAIVNGSGEAWIFTAGYLVRGTWTRKSDAAVTSYTDERGNPISVLPGTTWVELPRPGGASLR</sequence>
<name>A0A6J7AV88_9ZZZZ</name>
<feature type="domain" description="DUF3048" evidence="3">
    <location>
        <begin position="390"/>
        <end position="496"/>
    </location>
</feature>
<dbReference type="InterPro" id="IPR035328">
    <property type="entry name" value="DUF3048_C"/>
</dbReference>
<proteinExistence type="predicted"/>
<feature type="coiled-coil region" evidence="1">
    <location>
        <begin position="149"/>
        <end position="218"/>
    </location>
</feature>
<accession>A0A6J7AV88</accession>
<dbReference type="Gene3D" id="3.50.90.10">
    <property type="entry name" value="YerB-like"/>
    <property type="match status" value="1"/>
</dbReference>
<organism evidence="4">
    <name type="scientific">freshwater metagenome</name>
    <dbReference type="NCBI Taxonomy" id="449393"/>
    <lineage>
        <taxon>unclassified sequences</taxon>
        <taxon>metagenomes</taxon>
        <taxon>ecological metagenomes</taxon>
    </lineage>
</organism>
<dbReference type="SUPFAM" id="SSF159774">
    <property type="entry name" value="YerB-like"/>
    <property type="match status" value="1"/>
</dbReference>
<evidence type="ECO:0000259" key="2">
    <source>
        <dbReference type="Pfam" id="PF11258"/>
    </source>
</evidence>
<feature type="coiled-coil region" evidence="1">
    <location>
        <begin position="37"/>
        <end position="64"/>
    </location>
</feature>
<evidence type="ECO:0000256" key="1">
    <source>
        <dbReference type="SAM" id="Coils"/>
    </source>
</evidence>
<dbReference type="AlphaFoldDB" id="A0A6J7AV88"/>
<protein>
    <submittedName>
        <fullName evidence="4">Unannotated protein</fullName>
    </submittedName>
</protein>
<feature type="domain" description="DUF3048" evidence="2">
    <location>
        <begin position="224"/>
        <end position="362"/>
    </location>
</feature>
<reference evidence="4" key="1">
    <citation type="submission" date="2020-05" db="EMBL/GenBank/DDBJ databases">
        <authorList>
            <person name="Chiriac C."/>
            <person name="Salcher M."/>
            <person name="Ghai R."/>
            <person name="Kavagutti S V."/>
        </authorList>
    </citation>
    <scope>NUCLEOTIDE SEQUENCE</scope>
</reference>
<evidence type="ECO:0000259" key="3">
    <source>
        <dbReference type="Pfam" id="PF17479"/>
    </source>
</evidence>
<dbReference type="InterPro" id="IPR021416">
    <property type="entry name" value="DUF3048_N"/>
</dbReference>
<evidence type="ECO:0000313" key="4">
    <source>
        <dbReference type="EMBL" id="CAB4836725.1"/>
    </source>
</evidence>
<dbReference type="Pfam" id="PF11258">
    <property type="entry name" value="DUF3048"/>
    <property type="match status" value="1"/>
</dbReference>
<keyword evidence="1" id="KW-0175">Coiled coil</keyword>